<dbReference type="RefSeq" id="WP_093741840.1">
    <property type="nucleotide sequence ID" value="NZ_FNBP01000004.1"/>
</dbReference>
<reference evidence="2" key="1">
    <citation type="submission" date="2016-10" db="EMBL/GenBank/DDBJ databases">
        <authorList>
            <person name="Varghese N."/>
            <person name="Submissions S."/>
        </authorList>
    </citation>
    <scope>NUCLEOTIDE SEQUENCE [LARGE SCALE GENOMIC DNA]</scope>
    <source>
        <strain evidence="2">DSM 16477</strain>
    </source>
</reference>
<accession>A0A1G7RC74</accession>
<sequence length="260" mass="28560">MGHTTLGVLPKTRRWIEVATLLSGPADTQTVMAASAFAAERDLLQASNDPVFIEAVRLLLAIPAAARRSDFGDALRSLDLDIHQQPELLDLLAAVSTRLEHVRSRSRSGNDLGELAARAMTSVLSTTIADALPGLFTATPEDVRLAARNLSWNKPVAAYSRQFFASLVADTLSYWLDRHLDTEIGHDKRFDGVGARQAFDREVREFAWESSRIIKEFSGGWYGKTLHRDGGFSPEAAASFGYVALKKIVSDLSTRRGFDV</sequence>
<organism evidence="1 2">
    <name type="scientific">Sulfitobacter delicatus</name>
    <dbReference type="NCBI Taxonomy" id="218672"/>
    <lineage>
        <taxon>Bacteria</taxon>
        <taxon>Pseudomonadati</taxon>
        <taxon>Pseudomonadota</taxon>
        <taxon>Alphaproteobacteria</taxon>
        <taxon>Rhodobacterales</taxon>
        <taxon>Roseobacteraceae</taxon>
        <taxon>Sulfitobacter</taxon>
    </lineage>
</organism>
<dbReference type="OrthoDB" id="270332at2"/>
<name>A0A1G7RC74_9RHOB</name>
<evidence type="ECO:0000313" key="2">
    <source>
        <dbReference type="Proteomes" id="UP000199399"/>
    </source>
</evidence>
<protein>
    <submittedName>
        <fullName evidence="1">Uncharacterized protein</fullName>
    </submittedName>
</protein>
<dbReference type="Proteomes" id="UP000199399">
    <property type="component" value="Unassembled WGS sequence"/>
</dbReference>
<evidence type="ECO:0000313" key="1">
    <source>
        <dbReference type="EMBL" id="SDG08378.1"/>
    </source>
</evidence>
<dbReference type="EMBL" id="FNBP01000004">
    <property type="protein sequence ID" value="SDG08378.1"/>
    <property type="molecule type" value="Genomic_DNA"/>
</dbReference>
<dbReference type="STRING" id="218672.SAMN04489759_104341"/>
<proteinExistence type="predicted"/>
<dbReference type="AlphaFoldDB" id="A0A1G7RC74"/>
<gene>
    <name evidence="1" type="ORF">SAMN04489759_104341</name>
</gene>
<keyword evidence="2" id="KW-1185">Reference proteome</keyword>